<name>A0A364RC11_9BACT</name>
<dbReference type="AlphaFoldDB" id="A0A364RC11"/>
<gene>
    <name evidence="1" type="ORF">DP923_14415</name>
</gene>
<proteinExistence type="predicted"/>
<reference evidence="1 2" key="2">
    <citation type="submission" date="2018-07" db="EMBL/GenBank/DDBJ databases">
        <title>Pontibacter sp. 2b14 genomic sequence and assembly.</title>
        <authorList>
            <person name="Du Z.-J."/>
        </authorList>
    </citation>
    <scope>NUCLEOTIDE SEQUENCE [LARGE SCALE GENOMIC DNA]</scope>
    <source>
        <strain evidence="1 2">2b14</strain>
    </source>
</reference>
<accession>A0A364RC11</accession>
<dbReference type="Proteomes" id="UP000251692">
    <property type="component" value="Unassembled WGS sequence"/>
</dbReference>
<organism evidence="1 2">
    <name type="scientific">Pontibacter arcticus</name>
    <dbReference type="NCBI Taxonomy" id="2080288"/>
    <lineage>
        <taxon>Bacteria</taxon>
        <taxon>Pseudomonadati</taxon>
        <taxon>Bacteroidota</taxon>
        <taxon>Cytophagia</taxon>
        <taxon>Cytophagales</taxon>
        <taxon>Hymenobacteraceae</taxon>
        <taxon>Pontibacter</taxon>
    </lineage>
</organism>
<sequence>MEIENLIVQLKPSYTATARNRGYNLDEEESNDYDIMFSQGFNIDEIEVEPGEEFTISRDFESGSINCEETKYTYVKKRYEDDEEEWDDDRSDEDWIVLGPGRYKFENDGNTIIQLSINNNFD</sequence>
<reference evidence="1 2" key="1">
    <citation type="submission" date="2018-06" db="EMBL/GenBank/DDBJ databases">
        <authorList>
            <person name="Liu Z.-W."/>
        </authorList>
    </citation>
    <scope>NUCLEOTIDE SEQUENCE [LARGE SCALE GENOMIC DNA]</scope>
    <source>
        <strain evidence="1 2">2b14</strain>
    </source>
</reference>
<keyword evidence="2" id="KW-1185">Reference proteome</keyword>
<evidence type="ECO:0000313" key="1">
    <source>
        <dbReference type="EMBL" id="RAU81880.1"/>
    </source>
</evidence>
<protein>
    <submittedName>
        <fullName evidence="1">Uncharacterized protein</fullName>
    </submittedName>
</protein>
<dbReference type="RefSeq" id="WP_112306558.1">
    <property type="nucleotide sequence ID" value="NZ_QMDV01000004.1"/>
</dbReference>
<dbReference type="OrthoDB" id="1093127at2"/>
<comment type="caution">
    <text evidence="1">The sequence shown here is derived from an EMBL/GenBank/DDBJ whole genome shotgun (WGS) entry which is preliminary data.</text>
</comment>
<evidence type="ECO:0000313" key="2">
    <source>
        <dbReference type="Proteomes" id="UP000251692"/>
    </source>
</evidence>
<dbReference type="EMBL" id="QMDV01000004">
    <property type="protein sequence ID" value="RAU81880.1"/>
    <property type="molecule type" value="Genomic_DNA"/>
</dbReference>